<evidence type="ECO:0000313" key="2">
    <source>
        <dbReference type="Proteomes" id="UP000215914"/>
    </source>
</evidence>
<protein>
    <submittedName>
        <fullName evidence="1">Uncharacterized protein</fullName>
    </submittedName>
</protein>
<proteinExistence type="predicted"/>
<sequence>MEKNQISVVGVLHAILVKYMERRGVVSDGQSTAYRSYDERVMAPDELLVNFDPNIESPKAKLRGNR</sequence>
<dbReference type="EMBL" id="CM007890">
    <property type="protein sequence ID" value="OTG37248.1"/>
    <property type="molecule type" value="Genomic_DNA"/>
</dbReference>
<gene>
    <name evidence="1" type="ORF">HannXRQ_Chr01g0016751</name>
</gene>
<dbReference type="InParanoid" id="A0A251VNV9"/>
<dbReference type="AlphaFoldDB" id="A0A251VNV9"/>
<dbReference type="Proteomes" id="UP000215914">
    <property type="component" value="Chromosome 1"/>
</dbReference>
<name>A0A251VNV9_HELAN</name>
<accession>A0A251VNV9</accession>
<keyword evidence="2" id="KW-1185">Reference proteome</keyword>
<reference evidence="2" key="1">
    <citation type="journal article" date="2017" name="Nature">
        <title>The sunflower genome provides insights into oil metabolism, flowering and Asterid evolution.</title>
        <authorList>
            <person name="Badouin H."/>
            <person name="Gouzy J."/>
            <person name="Grassa C.J."/>
            <person name="Murat F."/>
            <person name="Staton S.E."/>
            <person name="Cottret L."/>
            <person name="Lelandais-Briere C."/>
            <person name="Owens G.L."/>
            <person name="Carrere S."/>
            <person name="Mayjonade B."/>
            <person name="Legrand L."/>
            <person name="Gill N."/>
            <person name="Kane N.C."/>
            <person name="Bowers J.E."/>
            <person name="Hubner S."/>
            <person name="Bellec A."/>
            <person name="Berard A."/>
            <person name="Berges H."/>
            <person name="Blanchet N."/>
            <person name="Boniface M.C."/>
            <person name="Brunel D."/>
            <person name="Catrice O."/>
            <person name="Chaidir N."/>
            <person name="Claudel C."/>
            <person name="Donnadieu C."/>
            <person name="Faraut T."/>
            <person name="Fievet G."/>
            <person name="Helmstetter N."/>
            <person name="King M."/>
            <person name="Knapp S.J."/>
            <person name="Lai Z."/>
            <person name="Le Paslier M.C."/>
            <person name="Lippi Y."/>
            <person name="Lorenzon L."/>
            <person name="Mandel J.R."/>
            <person name="Marage G."/>
            <person name="Marchand G."/>
            <person name="Marquand E."/>
            <person name="Bret-Mestries E."/>
            <person name="Morien E."/>
            <person name="Nambeesan S."/>
            <person name="Nguyen T."/>
            <person name="Pegot-Espagnet P."/>
            <person name="Pouilly N."/>
            <person name="Raftis F."/>
            <person name="Sallet E."/>
            <person name="Schiex T."/>
            <person name="Thomas J."/>
            <person name="Vandecasteele C."/>
            <person name="Vares D."/>
            <person name="Vear F."/>
            <person name="Vautrin S."/>
            <person name="Crespi M."/>
            <person name="Mangin B."/>
            <person name="Burke J.M."/>
            <person name="Salse J."/>
            <person name="Munos S."/>
            <person name="Vincourt P."/>
            <person name="Rieseberg L.H."/>
            <person name="Langlade N.B."/>
        </authorList>
    </citation>
    <scope>NUCLEOTIDE SEQUENCE [LARGE SCALE GENOMIC DNA]</scope>
    <source>
        <strain evidence="2">cv. SF193</strain>
    </source>
</reference>
<evidence type="ECO:0000313" key="1">
    <source>
        <dbReference type="EMBL" id="OTG37248.1"/>
    </source>
</evidence>
<organism evidence="1 2">
    <name type="scientific">Helianthus annuus</name>
    <name type="common">Common sunflower</name>
    <dbReference type="NCBI Taxonomy" id="4232"/>
    <lineage>
        <taxon>Eukaryota</taxon>
        <taxon>Viridiplantae</taxon>
        <taxon>Streptophyta</taxon>
        <taxon>Embryophyta</taxon>
        <taxon>Tracheophyta</taxon>
        <taxon>Spermatophyta</taxon>
        <taxon>Magnoliopsida</taxon>
        <taxon>eudicotyledons</taxon>
        <taxon>Gunneridae</taxon>
        <taxon>Pentapetalae</taxon>
        <taxon>asterids</taxon>
        <taxon>campanulids</taxon>
        <taxon>Asterales</taxon>
        <taxon>Asteraceae</taxon>
        <taxon>Asteroideae</taxon>
        <taxon>Heliantheae alliance</taxon>
        <taxon>Heliantheae</taxon>
        <taxon>Helianthus</taxon>
    </lineage>
</organism>